<dbReference type="Gene3D" id="3.30.559.10">
    <property type="entry name" value="Chloramphenicol acetyltransferase-like domain"/>
    <property type="match status" value="1"/>
</dbReference>
<gene>
    <name evidence="2" type="ORF">ISP15_18000</name>
</gene>
<dbReference type="Pfam" id="PF00668">
    <property type="entry name" value="Condensation"/>
    <property type="match status" value="1"/>
</dbReference>
<keyword evidence="3" id="KW-1185">Reference proteome</keyword>
<evidence type="ECO:0000313" key="2">
    <source>
        <dbReference type="EMBL" id="MFK2902225.1"/>
    </source>
</evidence>
<dbReference type="InterPro" id="IPR023213">
    <property type="entry name" value="CAT-like_dom_sf"/>
</dbReference>
<dbReference type="EMBL" id="JADIKJ010000038">
    <property type="protein sequence ID" value="MFK2902225.1"/>
    <property type="molecule type" value="Genomic_DNA"/>
</dbReference>
<dbReference type="Gene3D" id="1.10.10.1830">
    <property type="entry name" value="Non-ribosomal peptide synthase, adenylation domain"/>
    <property type="match status" value="1"/>
</dbReference>
<name>A0ABW8JR29_9GAMM</name>
<dbReference type="RefSeq" id="WP_404549354.1">
    <property type="nucleotide sequence ID" value="NZ_JADIKJ010000038.1"/>
</dbReference>
<comment type="caution">
    <text evidence="2">The sequence shown here is derived from an EMBL/GenBank/DDBJ whole genome shotgun (WGS) entry which is preliminary data.</text>
</comment>
<accession>A0ABW8JR29</accession>
<feature type="non-terminal residue" evidence="2">
    <location>
        <position position="546"/>
    </location>
</feature>
<sequence>MVTEFSAREFVEQAAIKGIQFAVEDGGLRTRSRPGAIDAEMAGLIRNNKQAIMDWVAGNTPFVSAERCPLRPRADRASPAPLSLAQERFWFIDRLTRLGEQYNLYAALRIRGDFDADIARRALQLSIDRHETLRMVYRQEGEDGAVHQVPVSDARLHMPVHDFRDIPETAREQRLSEVVHENASKPFDLSNDLMFRASLVRLRDNEVVLLISMPHIAADGWSTLVLEKEFVPWYVAMREGREVQAPPLAITYGDYAVWQRERMHDREAARQLAYWERSLRGAPPVHGLPLDRPRRSDSRHPAGRFGFMLDRSLYEALKTFAYESNATLFMLLHAAFSIVLARHSDHPDIVVGTPVMNRLEKPLEALFGCFVNILALRVRCRPDETFRDFLKQVRDVNLDALNNQEITFEQVVDRMSPERSGLHAPLFQIMFSMGMPRTGTARGVPGLDIERMEYVATVAKFDLSLYAQDEGPDLFFGIEYDADLFDLSSIERMGSHFTYTLEQVTSNPDAALSSLRLTPASRVREIAQTWGCGAVQPIPPGSVDEA</sequence>
<protein>
    <recommendedName>
        <fullName evidence="1">Condensation domain-containing protein</fullName>
    </recommendedName>
</protein>
<evidence type="ECO:0000313" key="3">
    <source>
        <dbReference type="Proteomes" id="UP001620461"/>
    </source>
</evidence>
<dbReference type="InterPro" id="IPR001242">
    <property type="entry name" value="Condensation_dom"/>
</dbReference>
<dbReference type="Gene3D" id="3.30.559.30">
    <property type="entry name" value="Nonribosomal peptide synthetase, condensation domain"/>
    <property type="match status" value="1"/>
</dbReference>
<evidence type="ECO:0000259" key="1">
    <source>
        <dbReference type="Pfam" id="PF00668"/>
    </source>
</evidence>
<dbReference type="SUPFAM" id="SSF52777">
    <property type="entry name" value="CoA-dependent acyltransferases"/>
    <property type="match status" value="2"/>
</dbReference>
<dbReference type="InterPro" id="IPR044894">
    <property type="entry name" value="TubC_N_sf"/>
</dbReference>
<dbReference type="Proteomes" id="UP001620461">
    <property type="component" value="Unassembled WGS sequence"/>
</dbReference>
<dbReference type="PANTHER" id="PTHR45527">
    <property type="entry name" value="NONRIBOSOMAL PEPTIDE SYNTHETASE"/>
    <property type="match status" value="1"/>
</dbReference>
<dbReference type="PANTHER" id="PTHR45527:SF1">
    <property type="entry name" value="FATTY ACID SYNTHASE"/>
    <property type="match status" value="1"/>
</dbReference>
<reference evidence="2 3" key="1">
    <citation type="submission" date="2020-10" db="EMBL/GenBank/DDBJ databases">
        <title>Phylogeny of dyella-like bacteria.</title>
        <authorList>
            <person name="Fu J."/>
        </authorList>
    </citation>
    <scope>NUCLEOTIDE SEQUENCE [LARGE SCALE GENOMIC DNA]</scope>
    <source>
        <strain evidence="2 3">JP1</strain>
    </source>
</reference>
<proteinExistence type="predicted"/>
<dbReference type="CDD" id="cd19531">
    <property type="entry name" value="LCL_NRPS-like"/>
    <property type="match status" value="1"/>
</dbReference>
<organism evidence="2 3">
    <name type="scientific">Dyella jejuensis</name>
    <dbReference type="NCBI Taxonomy" id="1432009"/>
    <lineage>
        <taxon>Bacteria</taxon>
        <taxon>Pseudomonadati</taxon>
        <taxon>Pseudomonadota</taxon>
        <taxon>Gammaproteobacteria</taxon>
        <taxon>Lysobacterales</taxon>
        <taxon>Rhodanobacteraceae</taxon>
        <taxon>Dyella</taxon>
    </lineage>
</organism>
<feature type="domain" description="Condensation" evidence="1">
    <location>
        <begin position="80"/>
        <end position="522"/>
    </location>
</feature>